<dbReference type="PANTHER" id="PTHR19328">
    <property type="entry name" value="HEDGEHOG-INTERACTING PROTEIN"/>
    <property type="match status" value="1"/>
</dbReference>
<feature type="region of interest" description="Disordered" evidence="1">
    <location>
        <begin position="361"/>
        <end position="383"/>
    </location>
</feature>
<evidence type="ECO:0000313" key="5">
    <source>
        <dbReference type="Proteomes" id="UP000658754"/>
    </source>
</evidence>
<feature type="domain" description="Glucose/Sorbosone dehydrogenase" evidence="3">
    <location>
        <begin position="75"/>
        <end position="365"/>
    </location>
</feature>
<feature type="compositionally biased region" description="Low complexity" evidence="1">
    <location>
        <begin position="40"/>
        <end position="60"/>
    </location>
</feature>
<dbReference type="PROSITE" id="PS51257">
    <property type="entry name" value="PROKAR_LIPOPROTEIN"/>
    <property type="match status" value="1"/>
</dbReference>
<gene>
    <name evidence="4" type="ORF">GCM10007175_30400</name>
</gene>
<proteinExistence type="predicted"/>
<dbReference type="Pfam" id="PF07995">
    <property type="entry name" value="GSDH"/>
    <property type="match status" value="1"/>
</dbReference>
<dbReference type="InterPro" id="IPR012938">
    <property type="entry name" value="Glc/Sorbosone_DH"/>
</dbReference>
<dbReference type="InterPro" id="IPR011041">
    <property type="entry name" value="Quinoprot_gluc/sorb_DH_b-prop"/>
</dbReference>
<sequence>MNAIPIRRPTLLAVTIGASLLLSSCTTTPPAASPTPVSPPVTSAVPSPSPSPAGTSATAGNATPTGMPQAVATGLEAPWSVVFRNGTPLVSERDSGRILELSPDGTTRAVGDIPGVAAVGEGGLLGLAVDGQGRLYVYSTGMDGNRLQRFGVTGEPGSLALGQPETLVDGIASASYHDGGRIAFGPDGMLYVAIGDAGRRDSSQDLESLNGKILRMTPDGGVPADNPFPDSLVYSYGHRNPQGLAWAEDGTMFATEFGQNTWDELNIITAGANYGWPTVEGIATTGEFTDPVQQWEPTEASPSGMAHIDGTLFIANLRGQVLRAVPVANPSTSATYYDGEFGRIRDVTEAPDGKLWFITNNTDGRGTPGPDDDRILSVDLTRQ</sequence>
<evidence type="ECO:0000259" key="3">
    <source>
        <dbReference type="Pfam" id="PF07995"/>
    </source>
</evidence>
<evidence type="ECO:0000313" key="4">
    <source>
        <dbReference type="EMBL" id="GGI90842.1"/>
    </source>
</evidence>
<dbReference type="InterPro" id="IPR011042">
    <property type="entry name" value="6-blade_b-propeller_TolB-like"/>
</dbReference>
<protein>
    <submittedName>
        <fullName evidence="4">Oxidoreductase</fullName>
    </submittedName>
</protein>
<dbReference type="EMBL" id="BMKV01000005">
    <property type="protein sequence ID" value="GGI90842.1"/>
    <property type="molecule type" value="Genomic_DNA"/>
</dbReference>
<feature type="chain" id="PRO_5045668272" evidence="2">
    <location>
        <begin position="32"/>
        <end position="383"/>
    </location>
</feature>
<feature type="compositionally biased region" description="Basic and acidic residues" evidence="1">
    <location>
        <begin position="371"/>
        <end position="383"/>
    </location>
</feature>
<organism evidence="4 5">
    <name type="scientific">Pseudarthrobacter scleromae</name>
    <dbReference type="NCBI Taxonomy" id="158897"/>
    <lineage>
        <taxon>Bacteria</taxon>
        <taxon>Bacillati</taxon>
        <taxon>Actinomycetota</taxon>
        <taxon>Actinomycetes</taxon>
        <taxon>Micrococcales</taxon>
        <taxon>Micrococcaceae</taxon>
        <taxon>Pseudarthrobacter</taxon>
    </lineage>
</organism>
<keyword evidence="2" id="KW-0732">Signal</keyword>
<accession>A0ABQ2CJW2</accession>
<dbReference type="PANTHER" id="PTHR19328:SF13">
    <property type="entry name" value="HIPL1 PROTEIN"/>
    <property type="match status" value="1"/>
</dbReference>
<dbReference type="SUPFAM" id="SSF50952">
    <property type="entry name" value="Soluble quinoprotein glucose dehydrogenase"/>
    <property type="match status" value="1"/>
</dbReference>
<dbReference type="Proteomes" id="UP000658754">
    <property type="component" value="Unassembled WGS sequence"/>
</dbReference>
<evidence type="ECO:0000256" key="2">
    <source>
        <dbReference type="SAM" id="SignalP"/>
    </source>
</evidence>
<dbReference type="Gene3D" id="2.120.10.30">
    <property type="entry name" value="TolB, C-terminal domain"/>
    <property type="match status" value="1"/>
</dbReference>
<feature type="signal peptide" evidence="2">
    <location>
        <begin position="1"/>
        <end position="31"/>
    </location>
</feature>
<dbReference type="RefSeq" id="WP_188731501.1">
    <property type="nucleotide sequence ID" value="NZ_BMKV01000005.1"/>
</dbReference>
<keyword evidence="5" id="KW-1185">Reference proteome</keyword>
<reference evidence="5" key="1">
    <citation type="journal article" date="2019" name="Int. J. Syst. Evol. Microbiol.">
        <title>The Global Catalogue of Microorganisms (GCM) 10K type strain sequencing project: providing services to taxonomists for standard genome sequencing and annotation.</title>
        <authorList>
            <consortium name="The Broad Institute Genomics Platform"/>
            <consortium name="The Broad Institute Genome Sequencing Center for Infectious Disease"/>
            <person name="Wu L."/>
            <person name="Ma J."/>
        </authorList>
    </citation>
    <scope>NUCLEOTIDE SEQUENCE [LARGE SCALE GENOMIC DNA]</scope>
    <source>
        <strain evidence="5">CGMCC 1.3601</strain>
    </source>
</reference>
<evidence type="ECO:0000256" key="1">
    <source>
        <dbReference type="SAM" id="MobiDB-lite"/>
    </source>
</evidence>
<comment type="caution">
    <text evidence="4">The sequence shown here is derived from an EMBL/GenBank/DDBJ whole genome shotgun (WGS) entry which is preliminary data.</text>
</comment>
<feature type="region of interest" description="Disordered" evidence="1">
    <location>
        <begin position="26"/>
        <end position="69"/>
    </location>
</feature>
<name>A0ABQ2CJW2_9MICC</name>